<dbReference type="GeneID" id="54553117"/>
<feature type="compositionally biased region" description="Basic and acidic residues" evidence="1">
    <location>
        <begin position="134"/>
        <end position="157"/>
    </location>
</feature>
<feature type="compositionally biased region" description="Polar residues" evidence="1">
    <location>
        <begin position="325"/>
        <end position="335"/>
    </location>
</feature>
<evidence type="ECO:0000256" key="1">
    <source>
        <dbReference type="SAM" id="MobiDB-lite"/>
    </source>
</evidence>
<feature type="region of interest" description="Disordered" evidence="1">
    <location>
        <begin position="115"/>
        <end position="172"/>
    </location>
</feature>
<name>A0A6A6JAR5_WESOR</name>
<feature type="compositionally biased region" description="Low complexity" evidence="1">
    <location>
        <begin position="38"/>
        <end position="47"/>
    </location>
</feature>
<reference evidence="2" key="1">
    <citation type="journal article" date="2020" name="Stud. Mycol.">
        <title>101 Dothideomycetes genomes: a test case for predicting lifestyles and emergence of pathogens.</title>
        <authorList>
            <person name="Haridas S."/>
            <person name="Albert R."/>
            <person name="Binder M."/>
            <person name="Bloem J."/>
            <person name="Labutti K."/>
            <person name="Salamov A."/>
            <person name="Andreopoulos B."/>
            <person name="Baker S."/>
            <person name="Barry K."/>
            <person name="Bills G."/>
            <person name="Bluhm B."/>
            <person name="Cannon C."/>
            <person name="Castanera R."/>
            <person name="Culley D."/>
            <person name="Daum C."/>
            <person name="Ezra D."/>
            <person name="Gonzalez J."/>
            <person name="Henrissat B."/>
            <person name="Kuo A."/>
            <person name="Liang C."/>
            <person name="Lipzen A."/>
            <person name="Lutzoni F."/>
            <person name="Magnuson J."/>
            <person name="Mondo S."/>
            <person name="Nolan M."/>
            <person name="Ohm R."/>
            <person name="Pangilinan J."/>
            <person name="Park H.-J."/>
            <person name="Ramirez L."/>
            <person name="Alfaro M."/>
            <person name="Sun H."/>
            <person name="Tritt A."/>
            <person name="Yoshinaga Y."/>
            <person name="Zwiers L.-H."/>
            <person name="Turgeon B."/>
            <person name="Goodwin S."/>
            <person name="Spatafora J."/>
            <person name="Crous P."/>
            <person name="Grigoriev I."/>
        </authorList>
    </citation>
    <scope>NUCLEOTIDE SEQUENCE</scope>
    <source>
        <strain evidence="2">CBS 379.55</strain>
    </source>
</reference>
<protein>
    <submittedName>
        <fullName evidence="2">Uncharacterized protein</fullName>
    </submittedName>
</protein>
<dbReference type="Proteomes" id="UP000800097">
    <property type="component" value="Unassembled WGS sequence"/>
</dbReference>
<feature type="compositionally biased region" description="Polar residues" evidence="1">
    <location>
        <begin position="269"/>
        <end position="279"/>
    </location>
</feature>
<dbReference type="RefSeq" id="XP_033650863.1">
    <property type="nucleotide sequence ID" value="XM_033799942.1"/>
</dbReference>
<accession>A0A6A6JAR5</accession>
<feature type="compositionally biased region" description="Low complexity" evidence="1">
    <location>
        <begin position="19"/>
        <end position="31"/>
    </location>
</feature>
<gene>
    <name evidence="2" type="ORF">EI97DRAFT_445059</name>
</gene>
<feature type="region of interest" description="Disordered" evidence="1">
    <location>
        <begin position="229"/>
        <end position="386"/>
    </location>
</feature>
<evidence type="ECO:0000313" key="3">
    <source>
        <dbReference type="Proteomes" id="UP000800097"/>
    </source>
</evidence>
<feature type="region of interest" description="Disordered" evidence="1">
    <location>
        <begin position="1"/>
        <end position="99"/>
    </location>
</feature>
<sequence>MPTTQLRHILTKIPPKPNNPTTSPSPTTSNPTTPPLTPQTFSSLLPTNPEPLAPTIHDWLRSSSPPAKHPRPHAYYEPMVLGSVKPRKRSSKMAHERSPDWRGMRGALRVFWDGDEEEEEERGRGRTRMRLGVRRGEGDRNGEGERRNGIERGEGRGIHMGPQAETTVPGENAQVEREARLTEPVGLAGRVQLRRERSGSRLPGNEERRMFKTALVAVDRRKERRAFHGALLQVPARTEHRERGQSQDPRAFQLNSSQRAVSAVGTTDEAGQSSSQGTPIRNEDGKEKQNSSSKYLQVPPLHMTRGERERHAQSQRLRESISLPDFQQATSVSKNGQDKPLPPHPKPYILGERPTAAVPVSRSSGESERVWSDSSGVPESSLSRPTELMYDVGPTAMKKNENDQSGEVVVGDVRIPKALVPGRVSLWMGKAEERSLSAGPCGLAGSVDESTVVPTRPPQIGALDVGDGFQETLARFTRGRL</sequence>
<organism evidence="2 3">
    <name type="scientific">Westerdykella ornata</name>
    <dbReference type="NCBI Taxonomy" id="318751"/>
    <lineage>
        <taxon>Eukaryota</taxon>
        <taxon>Fungi</taxon>
        <taxon>Dikarya</taxon>
        <taxon>Ascomycota</taxon>
        <taxon>Pezizomycotina</taxon>
        <taxon>Dothideomycetes</taxon>
        <taxon>Pleosporomycetidae</taxon>
        <taxon>Pleosporales</taxon>
        <taxon>Sporormiaceae</taxon>
        <taxon>Westerdykella</taxon>
    </lineage>
</organism>
<feature type="compositionally biased region" description="Basic and acidic residues" evidence="1">
    <location>
        <begin position="304"/>
        <end position="319"/>
    </location>
</feature>
<dbReference type="AlphaFoldDB" id="A0A6A6JAR5"/>
<keyword evidence="3" id="KW-1185">Reference proteome</keyword>
<dbReference type="EMBL" id="ML986511">
    <property type="protein sequence ID" value="KAF2273324.1"/>
    <property type="molecule type" value="Genomic_DNA"/>
</dbReference>
<feature type="compositionally biased region" description="Polar residues" evidence="1">
    <location>
        <begin position="372"/>
        <end position="384"/>
    </location>
</feature>
<evidence type="ECO:0000313" key="2">
    <source>
        <dbReference type="EMBL" id="KAF2273324.1"/>
    </source>
</evidence>
<proteinExistence type="predicted"/>